<dbReference type="GO" id="GO:0005886">
    <property type="term" value="C:plasma membrane"/>
    <property type="evidence" value="ECO:0007669"/>
    <property type="project" value="UniProtKB-SubCell"/>
</dbReference>
<evidence type="ECO:0000256" key="2">
    <source>
        <dbReference type="ARBA" id="ARBA00022475"/>
    </source>
</evidence>
<sequence length="126" mass="13165">MDLIAPMQWAIDALLALLLLWLAGRALASAGLLESAVLFVGFGLTLALVWVRLEAPDIALAEAAIGAGLTGALLLNAIARLRQLDPSSRTADQGGANAADPREPLSTARQGRIHAEKPSRTPHGQD</sequence>
<dbReference type="AlphaFoldDB" id="A0A9X0WKN1"/>
<evidence type="ECO:0000259" key="8">
    <source>
        <dbReference type="Pfam" id="PF13244"/>
    </source>
</evidence>
<evidence type="ECO:0000256" key="4">
    <source>
        <dbReference type="ARBA" id="ARBA00022989"/>
    </source>
</evidence>
<feature type="compositionally biased region" description="Basic and acidic residues" evidence="6">
    <location>
        <begin position="113"/>
        <end position="126"/>
    </location>
</feature>
<keyword evidence="10" id="KW-1185">Reference proteome</keyword>
<comment type="caution">
    <text evidence="9">The sequence shown here is derived from an EMBL/GenBank/DDBJ whole genome shotgun (WGS) entry which is preliminary data.</text>
</comment>
<protein>
    <recommendedName>
        <fullName evidence="8">MrpA C-terminal/MbhD domain-containing protein</fullName>
    </recommendedName>
</protein>
<evidence type="ECO:0000313" key="9">
    <source>
        <dbReference type="EMBL" id="MBK1646313.1"/>
    </source>
</evidence>
<evidence type="ECO:0000256" key="3">
    <source>
        <dbReference type="ARBA" id="ARBA00022692"/>
    </source>
</evidence>
<proteinExistence type="predicted"/>
<dbReference type="InterPro" id="IPR025383">
    <property type="entry name" value="MrpA_C/MbhD"/>
</dbReference>
<keyword evidence="5 7" id="KW-0472">Membrane</keyword>
<organism evidence="9 10">
    <name type="scientific">Thiocapsa imhoffii</name>
    <dbReference type="NCBI Taxonomy" id="382777"/>
    <lineage>
        <taxon>Bacteria</taxon>
        <taxon>Pseudomonadati</taxon>
        <taxon>Pseudomonadota</taxon>
        <taxon>Gammaproteobacteria</taxon>
        <taxon>Chromatiales</taxon>
        <taxon>Chromatiaceae</taxon>
        <taxon>Thiocapsa</taxon>
    </lineage>
</organism>
<dbReference type="Proteomes" id="UP001138802">
    <property type="component" value="Unassembled WGS sequence"/>
</dbReference>
<keyword evidence="4 7" id="KW-1133">Transmembrane helix</keyword>
<name>A0A9X0WKN1_9GAMM</name>
<evidence type="ECO:0000256" key="7">
    <source>
        <dbReference type="SAM" id="Phobius"/>
    </source>
</evidence>
<dbReference type="RefSeq" id="WP_371829723.1">
    <property type="nucleotide sequence ID" value="NZ_NRSD01000023.1"/>
</dbReference>
<dbReference type="Pfam" id="PF13244">
    <property type="entry name" value="MbhD"/>
    <property type="match status" value="1"/>
</dbReference>
<evidence type="ECO:0000256" key="5">
    <source>
        <dbReference type="ARBA" id="ARBA00023136"/>
    </source>
</evidence>
<dbReference type="EMBL" id="NRSD01000023">
    <property type="protein sequence ID" value="MBK1646313.1"/>
    <property type="molecule type" value="Genomic_DNA"/>
</dbReference>
<evidence type="ECO:0000256" key="6">
    <source>
        <dbReference type="SAM" id="MobiDB-lite"/>
    </source>
</evidence>
<feature type="domain" description="MrpA C-terminal/MbhD" evidence="8">
    <location>
        <begin position="17"/>
        <end position="82"/>
    </location>
</feature>
<keyword evidence="2" id="KW-1003">Cell membrane</keyword>
<gene>
    <name evidence="9" type="ORF">CKO25_16995</name>
</gene>
<evidence type="ECO:0000313" key="10">
    <source>
        <dbReference type="Proteomes" id="UP001138802"/>
    </source>
</evidence>
<feature type="transmembrane region" description="Helical" evidence="7">
    <location>
        <begin position="6"/>
        <end position="24"/>
    </location>
</feature>
<comment type="subcellular location">
    <subcellularLocation>
        <location evidence="1">Cell membrane</location>
        <topology evidence="1">Multi-pass membrane protein</topology>
    </subcellularLocation>
</comment>
<feature type="transmembrane region" description="Helical" evidence="7">
    <location>
        <begin position="59"/>
        <end position="79"/>
    </location>
</feature>
<keyword evidence="3 7" id="KW-0812">Transmembrane</keyword>
<reference evidence="9 10" key="1">
    <citation type="journal article" date="2020" name="Microorganisms">
        <title>Osmotic Adaptation and Compatible Solute Biosynthesis of Phototrophic Bacteria as Revealed from Genome Analyses.</title>
        <authorList>
            <person name="Imhoff J.F."/>
            <person name="Rahn T."/>
            <person name="Kunzel S."/>
            <person name="Keller A."/>
            <person name="Neulinger S.C."/>
        </authorList>
    </citation>
    <scope>NUCLEOTIDE SEQUENCE [LARGE SCALE GENOMIC DNA]</scope>
    <source>
        <strain evidence="9 10">DSM 21303</strain>
    </source>
</reference>
<evidence type="ECO:0000256" key="1">
    <source>
        <dbReference type="ARBA" id="ARBA00004651"/>
    </source>
</evidence>
<accession>A0A9X0WKN1</accession>
<feature type="transmembrane region" description="Helical" evidence="7">
    <location>
        <begin position="36"/>
        <end position="53"/>
    </location>
</feature>
<feature type="region of interest" description="Disordered" evidence="6">
    <location>
        <begin position="87"/>
        <end position="126"/>
    </location>
</feature>